<reference evidence="1 2" key="1">
    <citation type="submission" date="2023-04" db="EMBL/GenBank/DDBJ databases">
        <title>A long-awaited taxogenomic arrangement of the family Halomonadaceae.</title>
        <authorList>
            <person name="De La Haba R."/>
            <person name="Chuvochina M."/>
            <person name="Wittouck S."/>
            <person name="Arahal D.R."/>
            <person name="Sanchez-Porro C."/>
            <person name="Hugenholtz P."/>
            <person name="Ventosa A."/>
        </authorList>
    </citation>
    <scope>NUCLEOTIDE SEQUENCE [LARGE SCALE GENOMIC DNA]</scope>
    <source>
        <strain evidence="1 2">DSM 18042</strain>
    </source>
</reference>
<sequence length="509" mass="59061">MKFKDIHFGSIDAKHDIEGRTPEEVKYFEDTFIVPPNIDEEDYLKSNKYYISGLKGTGKTALLRYLQVKAEKAGFKTNFVLFKSEFDNYERSAFHNSLIADVPEGPAEGSSSYDYEQAWRIYFYQTLVILGESGQLTPFQNNSLWSEFVDLVKSSFPAKRDSAISLPRIKKGRIELSSKPKIELDFEITKHKRTVNFSEFCRVCDVKYKSLTPSDSNNIIFVDELEVRAATNNVADRDMHLVRDLIVTADKINQINRLNSYPLSFILAVRSEVLYSVKSLGKEINKPLFDFGETLVWHKYSSNKKEHPLVKIIEKRIVESEKIKNEFNGEDVWEKYFHGQYHGKEIREFILDQTWYRPRDLVRLMGVLLKTFKDRSYVVQRHFDEARKLYSSESWVEICEELSATLSQEEIEAVARVVGRFKFPFNLMQVRRQIDDLAGIYSEVDKLESNNHVGDLLKKLYDIGVIGNYIKGKHGNKIPQYAARGNPRALLEEDFIVHPALKPYFSTNL</sequence>
<accession>A0ABU1GEJ5</accession>
<keyword evidence="2" id="KW-1185">Reference proteome</keyword>
<dbReference type="NCBIfam" id="NF047389">
    <property type="entry name" value="ATPase_Sll1717"/>
    <property type="match status" value="1"/>
</dbReference>
<name>A0ABU1GEJ5_9GAMM</name>
<dbReference type="Proteomes" id="UP001269267">
    <property type="component" value="Unassembled WGS sequence"/>
</dbReference>
<dbReference type="RefSeq" id="WP_310539826.1">
    <property type="nucleotide sequence ID" value="NZ_JARWAI010000007.1"/>
</dbReference>
<proteinExistence type="predicted"/>
<dbReference type="EMBL" id="JARWAI010000007">
    <property type="protein sequence ID" value="MDR5875528.1"/>
    <property type="molecule type" value="Genomic_DNA"/>
</dbReference>
<evidence type="ECO:0000313" key="1">
    <source>
        <dbReference type="EMBL" id="MDR5875528.1"/>
    </source>
</evidence>
<gene>
    <name evidence="1" type="ORF">QC815_11410</name>
</gene>
<evidence type="ECO:0000313" key="2">
    <source>
        <dbReference type="Proteomes" id="UP001269267"/>
    </source>
</evidence>
<protein>
    <submittedName>
        <fullName evidence="1">Uncharacterized protein</fullName>
    </submittedName>
</protein>
<organism evidence="1 2">
    <name type="scientific">Vreelandella gomseomensis</name>
    <dbReference type="NCBI Taxonomy" id="370766"/>
    <lineage>
        <taxon>Bacteria</taxon>
        <taxon>Pseudomonadati</taxon>
        <taxon>Pseudomonadota</taxon>
        <taxon>Gammaproteobacteria</taxon>
        <taxon>Oceanospirillales</taxon>
        <taxon>Halomonadaceae</taxon>
        <taxon>Vreelandella</taxon>
    </lineage>
</organism>
<dbReference type="InterPro" id="IPR059206">
    <property type="entry name" value="Sll1717-like"/>
</dbReference>
<comment type="caution">
    <text evidence="1">The sequence shown here is derived from an EMBL/GenBank/DDBJ whole genome shotgun (WGS) entry which is preliminary data.</text>
</comment>